<organism evidence="9 10">
    <name type="scientific">Euroglyphus maynei</name>
    <name type="common">Mayne's house dust mite</name>
    <dbReference type="NCBI Taxonomy" id="6958"/>
    <lineage>
        <taxon>Eukaryota</taxon>
        <taxon>Metazoa</taxon>
        <taxon>Ecdysozoa</taxon>
        <taxon>Arthropoda</taxon>
        <taxon>Chelicerata</taxon>
        <taxon>Arachnida</taxon>
        <taxon>Acari</taxon>
        <taxon>Acariformes</taxon>
        <taxon>Sarcoptiformes</taxon>
        <taxon>Astigmata</taxon>
        <taxon>Psoroptidia</taxon>
        <taxon>Analgoidea</taxon>
        <taxon>Pyroglyphidae</taxon>
        <taxon>Pyroglyphinae</taxon>
        <taxon>Euroglyphus</taxon>
    </lineage>
</organism>
<dbReference type="InterPro" id="IPR003594">
    <property type="entry name" value="HATPase_dom"/>
</dbReference>
<dbReference type="SUPFAM" id="SSF54211">
    <property type="entry name" value="Ribosomal protein S5 domain 2-like"/>
    <property type="match status" value="1"/>
</dbReference>
<dbReference type="PANTHER" id="PTHR10169">
    <property type="entry name" value="DNA TOPOISOMERASE/GYRASE"/>
    <property type="match status" value="1"/>
</dbReference>
<dbReference type="AlphaFoldDB" id="A0A1Y3BFC0"/>
<dbReference type="GO" id="GO:0006265">
    <property type="term" value="P:DNA topological change"/>
    <property type="evidence" value="ECO:0007669"/>
    <property type="project" value="UniProtKB-UniRule"/>
</dbReference>
<proteinExistence type="inferred from homology"/>
<feature type="domain" description="Histidine kinase/HSP90-like ATPase" evidence="8">
    <location>
        <begin position="21"/>
        <end position="123"/>
    </location>
</feature>
<dbReference type="PANTHER" id="PTHR10169:SF38">
    <property type="entry name" value="DNA TOPOISOMERASE 2"/>
    <property type="match status" value="1"/>
</dbReference>
<dbReference type="EC" id="5.6.2.2" evidence="6"/>
<keyword evidence="10" id="KW-1185">Reference proteome</keyword>
<keyword evidence="3 6" id="KW-0799">Topoisomerase</keyword>
<dbReference type="GO" id="GO:0005524">
    <property type="term" value="F:ATP binding"/>
    <property type="evidence" value="ECO:0007669"/>
    <property type="project" value="UniProtKB-UniRule"/>
</dbReference>
<comment type="function">
    <text evidence="6">Control of topological states of DNA by transient breakage and subsequent rejoining of DNA strands. Topoisomerase II makes double-strand breaks.</text>
</comment>
<comment type="similarity">
    <text evidence="6">Belongs to the type II topoisomerase family.</text>
</comment>
<evidence type="ECO:0000259" key="7">
    <source>
        <dbReference type="Pfam" id="PF00204"/>
    </source>
</evidence>
<dbReference type="FunFam" id="3.30.565.10:FF:000004">
    <property type="entry name" value="DNA topoisomerase 2"/>
    <property type="match status" value="1"/>
</dbReference>
<dbReference type="Proteomes" id="UP000194236">
    <property type="component" value="Unassembled WGS sequence"/>
</dbReference>
<dbReference type="GO" id="GO:0003918">
    <property type="term" value="F:DNA topoisomerase type II (double strand cut, ATP-hydrolyzing) activity"/>
    <property type="evidence" value="ECO:0007669"/>
    <property type="project" value="UniProtKB-UniRule"/>
</dbReference>
<evidence type="ECO:0000256" key="2">
    <source>
        <dbReference type="ARBA" id="ARBA00001946"/>
    </source>
</evidence>
<evidence type="ECO:0000256" key="3">
    <source>
        <dbReference type="ARBA" id="ARBA00023029"/>
    </source>
</evidence>
<comment type="catalytic activity">
    <reaction evidence="1 6">
        <text>ATP-dependent breakage, passage and rejoining of double-stranded DNA.</text>
        <dbReference type="EC" id="5.6.2.2"/>
    </reaction>
</comment>
<accession>A0A1Y3BFC0</accession>
<evidence type="ECO:0000256" key="4">
    <source>
        <dbReference type="ARBA" id="ARBA00023125"/>
    </source>
</evidence>
<evidence type="ECO:0000313" key="9">
    <source>
        <dbReference type="EMBL" id="OTF79631.1"/>
    </source>
</evidence>
<dbReference type="InterPro" id="IPR014721">
    <property type="entry name" value="Ribsml_uS5_D2-typ_fold_subgr"/>
</dbReference>
<keyword evidence="6" id="KW-0547">Nucleotide-binding</keyword>
<dbReference type="PRINTS" id="PR00418">
    <property type="entry name" value="TPI2FAMILY"/>
</dbReference>
<comment type="caution">
    <text evidence="9">The sequence shown here is derived from an EMBL/GenBank/DDBJ whole genome shotgun (WGS) entry which is preliminary data.</text>
</comment>
<dbReference type="SUPFAM" id="SSF55874">
    <property type="entry name" value="ATPase domain of HSP90 chaperone/DNA topoisomerase II/histidine kinase"/>
    <property type="match status" value="1"/>
</dbReference>
<dbReference type="SMART" id="SM00433">
    <property type="entry name" value="TOP2c"/>
    <property type="match status" value="1"/>
</dbReference>
<dbReference type="EMBL" id="MUJZ01022109">
    <property type="protein sequence ID" value="OTF79631.1"/>
    <property type="molecule type" value="Genomic_DNA"/>
</dbReference>
<sequence length="289" mass="33233">MWIWDKDEEKMIFREITYVPGLYKIFDEILVNAADNKQRDKSMNCIRIDIDVDNNEISIYNNGKGIPVTEHKTEKCYVPTLIFGHLLTSSNYNDEEKKVVGGRNGFGAKLCNIFSKKFKVETSCKEYRKSFSQIWHDNMKDTKEPKIVMNASEDFTLITFQPDLSKFQMDHLDKDIVALFSRRAYDVAGSTRGVKVYLNGKKLPISGFKEYVDLFVKDRQDEIGNNVKVVHEIVNDRWEIAATVSDRGFQQNSFVNSIATTRGGKHVDHVSDQIVNKVTEVIKKKNKVG</sequence>
<feature type="non-terminal residue" evidence="9">
    <location>
        <position position="289"/>
    </location>
</feature>
<dbReference type="Pfam" id="PF02518">
    <property type="entry name" value="HATPase_c"/>
    <property type="match status" value="1"/>
</dbReference>
<evidence type="ECO:0000256" key="5">
    <source>
        <dbReference type="ARBA" id="ARBA00023235"/>
    </source>
</evidence>
<dbReference type="GO" id="GO:0003677">
    <property type="term" value="F:DNA binding"/>
    <property type="evidence" value="ECO:0007669"/>
    <property type="project" value="UniProtKB-UniRule"/>
</dbReference>
<keyword evidence="5 6" id="KW-0413">Isomerase</keyword>
<dbReference type="CDD" id="cd16930">
    <property type="entry name" value="HATPase_TopII-like"/>
    <property type="match status" value="1"/>
</dbReference>
<gene>
    <name evidence="9" type="ORF">BLA29_007916</name>
</gene>
<evidence type="ECO:0000259" key="8">
    <source>
        <dbReference type="Pfam" id="PF02518"/>
    </source>
</evidence>
<evidence type="ECO:0000256" key="1">
    <source>
        <dbReference type="ARBA" id="ARBA00000185"/>
    </source>
</evidence>
<dbReference type="InterPro" id="IPR020568">
    <property type="entry name" value="Ribosomal_Su5_D2-typ_SF"/>
</dbReference>
<dbReference type="GO" id="GO:0005634">
    <property type="term" value="C:nucleus"/>
    <property type="evidence" value="ECO:0007669"/>
    <property type="project" value="TreeGrafter"/>
</dbReference>
<dbReference type="GO" id="GO:0000712">
    <property type="term" value="P:resolution of meiotic recombination intermediates"/>
    <property type="evidence" value="ECO:0007669"/>
    <property type="project" value="TreeGrafter"/>
</dbReference>
<keyword evidence="6" id="KW-0067">ATP-binding</keyword>
<dbReference type="Pfam" id="PF00204">
    <property type="entry name" value="DNA_gyraseB"/>
    <property type="match status" value="1"/>
</dbReference>
<name>A0A1Y3BFC0_EURMA</name>
<comment type="subunit">
    <text evidence="6">Homodimer.</text>
</comment>
<dbReference type="InterPro" id="IPR013506">
    <property type="entry name" value="Topo_IIA_bsu_dom2"/>
</dbReference>
<dbReference type="InterPro" id="IPR036890">
    <property type="entry name" value="HATPase_C_sf"/>
</dbReference>
<reference evidence="9 10" key="1">
    <citation type="submission" date="2017-03" db="EMBL/GenBank/DDBJ databases">
        <title>Genome Survey of Euroglyphus maynei.</title>
        <authorList>
            <person name="Arlian L.G."/>
            <person name="Morgan M.S."/>
            <person name="Rider S.D."/>
        </authorList>
    </citation>
    <scope>NUCLEOTIDE SEQUENCE [LARGE SCALE GENOMIC DNA]</scope>
    <source>
        <strain evidence="9">Arlian Lab</strain>
        <tissue evidence="9">Whole body</tissue>
    </source>
</reference>
<evidence type="ECO:0000313" key="10">
    <source>
        <dbReference type="Proteomes" id="UP000194236"/>
    </source>
</evidence>
<keyword evidence="4 6" id="KW-0238">DNA-binding</keyword>
<evidence type="ECO:0000256" key="6">
    <source>
        <dbReference type="RuleBase" id="RU362094"/>
    </source>
</evidence>
<dbReference type="Gene3D" id="3.30.565.10">
    <property type="entry name" value="Histidine kinase-like ATPase, C-terminal domain"/>
    <property type="match status" value="1"/>
</dbReference>
<dbReference type="InterPro" id="IPR050634">
    <property type="entry name" value="DNA_Topoisomerase_II"/>
</dbReference>
<dbReference type="InterPro" id="IPR001241">
    <property type="entry name" value="Topo_IIA"/>
</dbReference>
<comment type="cofactor">
    <cofactor evidence="2">
        <name>Mg(2+)</name>
        <dbReference type="ChEBI" id="CHEBI:18420"/>
    </cofactor>
</comment>
<protein>
    <recommendedName>
        <fullName evidence="6">DNA topoisomerase 2</fullName>
        <ecNumber evidence="6">5.6.2.2</ecNumber>
    </recommendedName>
</protein>
<dbReference type="GO" id="GO:0000819">
    <property type="term" value="P:sister chromatid segregation"/>
    <property type="evidence" value="ECO:0007669"/>
    <property type="project" value="TreeGrafter"/>
</dbReference>
<feature type="domain" description="DNA topoisomerase type IIA subunit B" evidence="7">
    <location>
        <begin position="207"/>
        <end position="287"/>
    </location>
</feature>
<dbReference type="OrthoDB" id="6499733at2759"/>
<dbReference type="Gene3D" id="3.30.230.10">
    <property type="match status" value="1"/>
</dbReference>